<reference evidence="3 4" key="1">
    <citation type="journal article" date="2011" name="Nat. Biotechnol.">
        <title>Comparative genomic analysis of the thermophilic biomass-degrading fungi Myceliophthora thermophila and Thielavia terrestris.</title>
        <authorList>
            <person name="Berka R.M."/>
            <person name="Grigoriev I.V."/>
            <person name="Otillar R."/>
            <person name="Salamov A."/>
            <person name="Grimwood J."/>
            <person name="Reid I."/>
            <person name="Ishmael N."/>
            <person name="John T."/>
            <person name="Darmond C."/>
            <person name="Moisan M.-C."/>
            <person name="Henrissat B."/>
            <person name="Coutinho P.M."/>
            <person name="Lombard V."/>
            <person name="Natvig D.O."/>
            <person name="Lindquist E."/>
            <person name="Schmutz J."/>
            <person name="Lucas S."/>
            <person name="Harris P."/>
            <person name="Powlowski J."/>
            <person name="Bellemare A."/>
            <person name="Taylor D."/>
            <person name="Butler G."/>
            <person name="de Vries R.P."/>
            <person name="Allijn I.E."/>
            <person name="van den Brink J."/>
            <person name="Ushinsky S."/>
            <person name="Storms R."/>
            <person name="Powell A.J."/>
            <person name="Paulsen I.T."/>
            <person name="Elbourne L.D.H."/>
            <person name="Baker S.E."/>
            <person name="Magnuson J."/>
            <person name="LaBoissiere S."/>
            <person name="Clutterbuck A.J."/>
            <person name="Martinez D."/>
            <person name="Wogulis M."/>
            <person name="de Leon A.L."/>
            <person name="Rey M.W."/>
            <person name="Tsang A."/>
        </authorList>
    </citation>
    <scope>NUCLEOTIDE SEQUENCE [LARGE SCALE GENOMIC DNA]</scope>
    <source>
        <strain evidence="4">ATCC 38088 / NRRL 8126</strain>
    </source>
</reference>
<dbReference type="EMBL" id="CP003011">
    <property type="protein sequence ID" value="AEO68383.1"/>
    <property type="molecule type" value="Genomic_DNA"/>
</dbReference>
<evidence type="ECO:0000256" key="2">
    <source>
        <dbReference type="SAM" id="SignalP"/>
    </source>
</evidence>
<accession>G2R5Z6</accession>
<name>G2R5Z6_THETT</name>
<protein>
    <submittedName>
        <fullName evidence="3">Uncharacterized protein</fullName>
    </submittedName>
</protein>
<keyword evidence="2" id="KW-0732">Signal</keyword>
<evidence type="ECO:0000313" key="3">
    <source>
        <dbReference type="EMBL" id="AEO68383.1"/>
    </source>
</evidence>
<dbReference type="RefSeq" id="XP_003654719.1">
    <property type="nucleotide sequence ID" value="XM_003654671.1"/>
</dbReference>
<organism evidence="3 4">
    <name type="scientific">Thermothielavioides terrestris (strain ATCC 38088 / NRRL 8126)</name>
    <name type="common">Thielavia terrestris</name>
    <dbReference type="NCBI Taxonomy" id="578455"/>
    <lineage>
        <taxon>Eukaryota</taxon>
        <taxon>Fungi</taxon>
        <taxon>Dikarya</taxon>
        <taxon>Ascomycota</taxon>
        <taxon>Pezizomycotina</taxon>
        <taxon>Sordariomycetes</taxon>
        <taxon>Sordariomycetidae</taxon>
        <taxon>Sordariales</taxon>
        <taxon>Chaetomiaceae</taxon>
        <taxon>Thermothielavioides</taxon>
        <taxon>Thermothielavioides terrestris</taxon>
    </lineage>
</organism>
<feature type="signal peptide" evidence="2">
    <location>
        <begin position="1"/>
        <end position="24"/>
    </location>
</feature>
<evidence type="ECO:0000256" key="1">
    <source>
        <dbReference type="SAM" id="MobiDB-lite"/>
    </source>
</evidence>
<sequence>MKPIMLPMTILLPFALTLPTLATAIPGPGSGKGEPNTAAAARDTNTNPAPPGDNNNENSDTARKLIPPVMSPPLYPVMYPPMVYRPMPVVPPIMARGVEDDGVPEEEAGPDGQEGIKVPAAGAGEQGYAGAGYGASGHGYGGPGYGYGVMKIESPAVPAQGVLPSHPQVRKTAG</sequence>
<feature type="region of interest" description="Disordered" evidence="1">
    <location>
        <begin position="27"/>
        <end position="63"/>
    </location>
</feature>
<evidence type="ECO:0000313" key="4">
    <source>
        <dbReference type="Proteomes" id="UP000008181"/>
    </source>
</evidence>
<dbReference type="AlphaFoldDB" id="G2R5Z6"/>
<gene>
    <name evidence="3" type="ORF">THITE_159943</name>
</gene>
<dbReference type="GeneID" id="11516306"/>
<feature type="compositionally biased region" description="Low complexity" evidence="1">
    <location>
        <begin position="35"/>
        <end position="47"/>
    </location>
</feature>
<proteinExistence type="predicted"/>
<feature type="chain" id="PRO_5003436931" evidence="2">
    <location>
        <begin position="25"/>
        <end position="174"/>
    </location>
</feature>
<dbReference type="KEGG" id="ttt:THITE_159943"/>
<keyword evidence="4" id="KW-1185">Reference proteome</keyword>
<dbReference type="HOGENOM" id="CLU_1541171_0_0_1"/>
<dbReference type="Proteomes" id="UP000008181">
    <property type="component" value="Chromosome 3"/>
</dbReference>